<sequence length="87" mass="9610">MVKFGSTDNKPKVVLLLSLATSIVLDVLFLSGALLTNVSRGETAYTHVDMAAGSIFVFVISMIISLSLWPRITEWIENRETNNKIPD</sequence>
<dbReference type="Proteomes" id="UP000033066">
    <property type="component" value="Chromosome"/>
</dbReference>
<keyword evidence="3" id="KW-1185">Reference proteome</keyword>
<dbReference type="EMBL" id="CP009517">
    <property type="protein sequence ID" value="AKB81937.1"/>
    <property type="molecule type" value="Genomic_DNA"/>
</dbReference>
<keyword evidence="1" id="KW-1133">Transmembrane helix</keyword>
<dbReference type="GeneID" id="24788889"/>
<gene>
    <name evidence="2" type="ORF">MSBR3_1359</name>
</gene>
<dbReference type="HOGENOM" id="CLU_190402_0_0_2"/>
<evidence type="ECO:0000256" key="1">
    <source>
        <dbReference type="SAM" id="Phobius"/>
    </source>
</evidence>
<evidence type="ECO:0000313" key="3">
    <source>
        <dbReference type="Proteomes" id="UP000033066"/>
    </source>
</evidence>
<evidence type="ECO:0000313" key="2">
    <source>
        <dbReference type="EMBL" id="AKB81937.1"/>
    </source>
</evidence>
<dbReference type="RefSeq" id="WP_048107352.1">
    <property type="nucleotide sequence ID" value="NZ_CP009517.1"/>
</dbReference>
<dbReference type="AlphaFoldDB" id="A0A0E3SLB0"/>
<dbReference type="STRING" id="1434107.MSBR3_1359"/>
<keyword evidence="1" id="KW-0812">Transmembrane</keyword>
<dbReference type="KEGG" id="mbak:MSBR3_1359"/>
<protein>
    <submittedName>
        <fullName evidence="2">Uncharacterized protein</fullName>
    </submittedName>
</protein>
<name>A0A0E3SLB0_METBA</name>
<feature type="transmembrane region" description="Helical" evidence="1">
    <location>
        <begin position="12"/>
        <end position="30"/>
    </location>
</feature>
<organism evidence="2 3">
    <name type="scientific">Methanosarcina barkeri 3</name>
    <dbReference type="NCBI Taxonomy" id="1434107"/>
    <lineage>
        <taxon>Archaea</taxon>
        <taxon>Methanobacteriati</taxon>
        <taxon>Methanobacteriota</taxon>
        <taxon>Stenosarchaea group</taxon>
        <taxon>Methanomicrobia</taxon>
        <taxon>Methanosarcinales</taxon>
        <taxon>Methanosarcinaceae</taxon>
        <taxon>Methanosarcina</taxon>
    </lineage>
</organism>
<accession>A0A0E3SLB0</accession>
<keyword evidence="1" id="KW-0472">Membrane</keyword>
<dbReference type="PATRIC" id="fig|1434107.4.peg.1774"/>
<proteinExistence type="predicted"/>
<feature type="transmembrane region" description="Helical" evidence="1">
    <location>
        <begin position="50"/>
        <end position="69"/>
    </location>
</feature>
<dbReference type="OrthoDB" id="137180at2157"/>
<reference evidence="2" key="1">
    <citation type="submission" date="2014-07" db="EMBL/GenBank/DDBJ databases">
        <title>Methanogenic archaea and the global carbon cycle.</title>
        <authorList>
            <person name="Henriksen J.R."/>
            <person name="Luke J."/>
            <person name="Reinhart S."/>
            <person name="Benedict M.N."/>
            <person name="Youngblut N.D."/>
            <person name="Metcalf M.E."/>
            <person name="Whitaker R.J."/>
            <person name="Metcalf W.W."/>
        </authorList>
    </citation>
    <scope>NUCLEOTIDE SEQUENCE [LARGE SCALE GENOMIC DNA]</scope>
    <source>
        <strain evidence="2">3</strain>
    </source>
</reference>